<evidence type="ECO:0000313" key="4">
    <source>
        <dbReference type="Proteomes" id="UP000028870"/>
    </source>
</evidence>
<keyword evidence="4" id="KW-1185">Reference proteome</keyword>
<evidence type="ECO:0000256" key="1">
    <source>
        <dbReference type="SAM" id="Coils"/>
    </source>
</evidence>
<evidence type="ECO:0008006" key="5">
    <source>
        <dbReference type="Google" id="ProtNLM"/>
    </source>
</evidence>
<dbReference type="AlphaFoldDB" id="W9AI80"/>
<dbReference type="eggNOG" id="ENOG50326N4">
    <property type="taxonomic scope" value="Bacteria"/>
</dbReference>
<dbReference type="OrthoDB" id="4641812at2"/>
<organism evidence="3 4">
    <name type="scientific">Mycolicibacterium cosmeticum</name>
    <dbReference type="NCBI Taxonomy" id="258533"/>
    <lineage>
        <taxon>Bacteria</taxon>
        <taxon>Bacillati</taxon>
        <taxon>Actinomycetota</taxon>
        <taxon>Actinomycetes</taxon>
        <taxon>Mycobacteriales</taxon>
        <taxon>Mycobacteriaceae</taxon>
        <taxon>Mycolicibacterium</taxon>
    </lineage>
</organism>
<keyword evidence="1" id="KW-0175">Coiled coil</keyword>
<dbReference type="STRING" id="258533.BN977_00208"/>
<evidence type="ECO:0000256" key="2">
    <source>
        <dbReference type="SAM" id="MobiDB-lite"/>
    </source>
</evidence>
<sequence>MTDNNIDVASVEDPTAEAVNVEPVDVQTDTAGEAEDTATAHDDRETGGNREAAKYRRQLREAEAQRDALAERLGVIQRNEAERVARKHLADPADLWRDGLEMAALLDENGNLDPAKVEEASQAVLAAHRHWGRNVSAQDRMNRALNGRFASGASSDEYTPPVSWASVINKRHRDD</sequence>
<reference evidence="3" key="2">
    <citation type="submission" date="2014-03" db="EMBL/GenBank/DDBJ databases">
        <authorList>
            <person name="Urmite Genomes"/>
        </authorList>
    </citation>
    <scope>NUCLEOTIDE SEQUENCE</scope>
    <source>
        <strain evidence="3">DSM 44829</strain>
    </source>
</reference>
<proteinExistence type="predicted"/>
<accession>W9AI80</accession>
<feature type="coiled-coil region" evidence="1">
    <location>
        <begin position="52"/>
        <end position="79"/>
    </location>
</feature>
<reference evidence="3" key="1">
    <citation type="submission" date="2014-03" db="EMBL/GenBank/DDBJ databases">
        <title>Draft Genome Sequence of Mycobacterium cosmeticum DSM 44829.</title>
        <authorList>
            <person name="Croce O."/>
            <person name="Robert C."/>
            <person name="Raoult D."/>
            <person name="Drancourt M."/>
        </authorList>
    </citation>
    <scope>NUCLEOTIDE SEQUENCE [LARGE SCALE GENOMIC DNA]</scope>
    <source>
        <strain evidence="3">DSM 44829</strain>
    </source>
</reference>
<comment type="caution">
    <text evidence="3">The sequence shown here is derived from an EMBL/GenBank/DDBJ whole genome shotgun (WGS) entry which is preliminary data.</text>
</comment>
<gene>
    <name evidence="3" type="ORF">BN977_00208</name>
</gene>
<evidence type="ECO:0000313" key="3">
    <source>
        <dbReference type="EMBL" id="CDO05439.1"/>
    </source>
</evidence>
<protein>
    <recommendedName>
        <fullName evidence="5">Scaffolding protein</fullName>
    </recommendedName>
</protein>
<dbReference type="Proteomes" id="UP000028870">
    <property type="component" value="Unassembled WGS sequence"/>
</dbReference>
<feature type="compositionally biased region" description="Basic and acidic residues" evidence="2">
    <location>
        <begin position="38"/>
        <end position="51"/>
    </location>
</feature>
<name>W9AI80_MYCCO</name>
<dbReference type="RefSeq" id="WP_131589987.1">
    <property type="nucleotide sequence ID" value="NZ_CCBB010000001.1"/>
</dbReference>
<dbReference type="EMBL" id="CCBB010000001">
    <property type="protein sequence ID" value="CDO05439.1"/>
    <property type="molecule type" value="Genomic_DNA"/>
</dbReference>
<feature type="region of interest" description="Disordered" evidence="2">
    <location>
        <begin position="1"/>
        <end position="51"/>
    </location>
</feature>